<keyword evidence="4 7" id="KW-1133">Transmembrane helix</keyword>
<feature type="compositionally biased region" description="Pro residues" evidence="6">
    <location>
        <begin position="22"/>
        <end position="40"/>
    </location>
</feature>
<dbReference type="AlphaFoldDB" id="A0A7W7MM08"/>
<evidence type="ECO:0000259" key="8">
    <source>
        <dbReference type="Pfam" id="PF06271"/>
    </source>
</evidence>
<evidence type="ECO:0000256" key="6">
    <source>
        <dbReference type="SAM" id="MobiDB-lite"/>
    </source>
</evidence>
<feature type="transmembrane region" description="Helical" evidence="7">
    <location>
        <begin position="68"/>
        <end position="95"/>
    </location>
</feature>
<evidence type="ECO:0000256" key="1">
    <source>
        <dbReference type="ARBA" id="ARBA00004651"/>
    </source>
</evidence>
<dbReference type="Proteomes" id="UP000578112">
    <property type="component" value="Unassembled WGS sequence"/>
</dbReference>
<evidence type="ECO:0000256" key="5">
    <source>
        <dbReference type="ARBA" id="ARBA00023136"/>
    </source>
</evidence>
<organism evidence="9 10">
    <name type="scientific">Actinoplanes digitatis</name>
    <dbReference type="NCBI Taxonomy" id="1868"/>
    <lineage>
        <taxon>Bacteria</taxon>
        <taxon>Bacillati</taxon>
        <taxon>Actinomycetota</taxon>
        <taxon>Actinomycetes</taxon>
        <taxon>Micromonosporales</taxon>
        <taxon>Micromonosporaceae</taxon>
        <taxon>Actinoplanes</taxon>
    </lineage>
</organism>
<comment type="caution">
    <text evidence="9">The sequence shown here is derived from an EMBL/GenBank/DDBJ whole genome shotgun (WGS) entry which is preliminary data.</text>
</comment>
<feature type="transmembrane region" description="Helical" evidence="7">
    <location>
        <begin position="183"/>
        <end position="205"/>
    </location>
</feature>
<dbReference type="EMBL" id="JACHNH010000001">
    <property type="protein sequence ID" value="MBB4759531.1"/>
    <property type="molecule type" value="Genomic_DNA"/>
</dbReference>
<dbReference type="InterPro" id="IPR010432">
    <property type="entry name" value="RDD"/>
</dbReference>
<feature type="domain" description="RDD" evidence="8">
    <location>
        <begin position="62"/>
        <end position="219"/>
    </location>
</feature>
<evidence type="ECO:0000313" key="9">
    <source>
        <dbReference type="EMBL" id="MBB4759531.1"/>
    </source>
</evidence>
<evidence type="ECO:0000256" key="3">
    <source>
        <dbReference type="ARBA" id="ARBA00022692"/>
    </source>
</evidence>
<gene>
    <name evidence="9" type="ORF">BJ971_000087</name>
</gene>
<accession>A0A7W7MM08</accession>
<evidence type="ECO:0000256" key="2">
    <source>
        <dbReference type="ARBA" id="ARBA00022475"/>
    </source>
</evidence>
<sequence length="227" mass="25041">MTQANDDAVAVGHPPIGGPVRAPVPPQAGGPPPPQYGYYTPPPRQPYRWQPPPLAPDGRPLADFATRLLAYLIDYAIMTGIMFVVLLPVAVVFMFKVMPDLTEPVDSYAPGAPVALDFTEVVVPFLLLELGLLVLMLVGYYVYNVEMMFRTGQTVGKKLMKIRVIPLAPGAALTRGMAAKRYLIEYICGVFVPFFPYLDGLWQLWDKPFQQTLHDKVAKTVVVKVAP</sequence>
<evidence type="ECO:0000256" key="4">
    <source>
        <dbReference type="ARBA" id="ARBA00022989"/>
    </source>
</evidence>
<evidence type="ECO:0000256" key="7">
    <source>
        <dbReference type="SAM" id="Phobius"/>
    </source>
</evidence>
<dbReference type="RefSeq" id="WP_239087513.1">
    <property type="nucleotide sequence ID" value="NZ_BOMK01000034.1"/>
</dbReference>
<reference evidence="9 10" key="1">
    <citation type="submission" date="2020-08" db="EMBL/GenBank/DDBJ databases">
        <title>Sequencing the genomes of 1000 actinobacteria strains.</title>
        <authorList>
            <person name="Klenk H.-P."/>
        </authorList>
    </citation>
    <scope>NUCLEOTIDE SEQUENCE [LARGE SCALE GENOMIC DNA]</scope>
    <source>
        <strain evidence="9 10">DSM 43149</strain>
    </source>
</reference>
<name>A0A7W7MM08_9ACTN</name>
<dbReference type="Pfam" id="PF06271">
    <property type="entry name" value="RDD"/>
    <property type="match status" value="1"/>
</dbReference>
<dbReference type="InterPro" id="IPR051791">
    <property type="entry name" value="Pra-immunoreactive"/>
</dbReference>
<protein>
    <submittedName>
        <fullName evidence="9">Putative RDD family membrane protein YckC</fullName>
    </submittedName>
</protein>
<feature type="region of interest" description="Disordered" evidence="6">
    <location>
        <begin position="1"/>
        <end position="40"/>
    </location>
</feature>
<feature type="transmembrane region" description="Helical" evidence="7">
    <location>
        <begin position="121"/>
        <end position="143"/>
    </location>
</feature>
<keyword evidence="10" id="KW-1185">Reference proteome</keyword>
<comment type="subcellular location">
    <subcellularLocation>
        <location evidence="1">Cell membrane</location>
        <topology evidence="1">Multi-pass membrane protein</topology>
    </subcellularLocation>
</comment>
<proteinExistence type="predicted"/>
<keyword evidence="5 7" id="KW-0472">Membrane</keyword>
<dbReference type="PANTHER" id="PTHR36115:SF4">
    <property type="entry name" value="MEMBRANE PROTEIN"/>
    <property type="match status" value="1"/>
</dbReference>
<evidence type="ECO:0000313" key="10">
    <source>
        <dbReference type="Proteomes" id="UP000578112"/>
    </source>
</evidence>
<keyword evidence="3 7" id="KW-0812">Transmembrane</keyword>
<dbReference type="GO" id="GO:0005886">
    <property type="term" value="C:plasma membrane"/>
    <property type="evidence" value="ECO:0007669"/>
    <property type="project" value="UniProtKB-SubCell"/>
</dbReference>
<dbReference type="PANTHER" id="PTHR36115">
    <property type="entry name" value="PROLINE-RICH ANTIGEN HOMOLOG-RELATED"/>
    <property type="match status" value="1"/>
</dbReference>
<keyword evidence="2" id="KW-1003">Cell membrane</keyword>